<dbReference type="RefSeq" id="WP_407341214.1">
    <property type="nucleotide sequence ID" value="NZ_CP136863.1"/>
</dbReference>
<keyword evidence="2" id="KW-1185">Reference proteome</keyword>
<name>A0ABZ0HYC6_9HYPH</name>
<keyword evidence="1" id="KW-0614">Plasmid</keyword>
<dbReference type="EMBL" id="CP136863">
    <property type="protein sequence ID" value="WOJ91787.1"/>
    <property type="molecule type" value="Genomic_DNA"/>
</dbReference>
<gene>
    <name evidence="1" type="ORF">RZS28_18840</name>
</gene>
<reference evidence="1 2" key="1">
    <citation type="submission" date="2023-10" db="EMBL/GenBank/DDBJ databases">
        <title>Novel methanotroph of the genus Methylocapsa from a subarctic wetland.</title>
        <authorList>
            <person name="Belova S.E."/>
            <person name="Oshkin I.Y."/>
            <person name="Miroshnikov K."/>
            <person name="Dedysh S.N."/>
        </authorList>
    </citation>
    <scope>NUCLEOTIDE SEQUENCE [LARGE SCALE GENOMIC DNA]</scope>
    <source>
        <strain evidence="1 2">RX1</strain>
        <plasmid evidence="1 2">pRX1</plasmid>
    </source>
</reference>
<dbReference type="Proteomes" id="UP001626536">
    <property type="component" value="Plasmid pRX1"/>
</dbReference>
<sequence>MRDIVVAELRRRWRSARIIHELPLRYSAKRIDLAAITEAEIISVEIKSSRDVVDRVEAQVRAFLPISTRVIVALAPKWNEKLPLREERHPNHTSYIQPLTEAQNVIRRIGDSCVETWTVDSEGQGIEVTDDAFRKNEHPWPARILDILDVAELVEIAIAHRLSVAKRPVHADLVALCCGSMTGREVTAAVCRALRAREAFGASSDPPIKAADPPDKSVNLMEQRTLF</sequence>
<evidence type="ECO:0000313" key="2">
    <source>
        <dbReference type="Proteomes" id="UP001626536"/>
    </source>
</evidence>
<organism evidence="1 2">
    <name type="scientific">Methylocapsa polymorpha</name>
    <dbReference type="NCBI Taxonomy" id="3080828"/>
    <lineage>
        <taxon>Bacteria</taxon>
        <taxon>Pseudomonadati</taxon>
        <taxon>Pseudomonadota</taxon>
        <taxon>Alphaproteobacteria</taxon>
        <taxon>Hyphomicrobiales</taxon>
        <taxon>Beijerinckiaceae</taxon>
        <taxon>Methylocapsa</taxon>
    </lineage>
</organism>
<evidence type="ECO:0000313" key="1">
    <source>
        <dbReference type="EMBL" id="WOJ91787.1"/>
    </source>
</evidence>
<protein>
    <submittedName>
        <fullName evidence="1">Uncharacterized protein</fullName>
    </submittedName>
</protein>
<geneLocation type="plasmid" evidence="1 2">
    <name>pRX1</name>
</geneLocation>
<proteinExistence type="predicted"/>
<accession>A0ABZ0HYC6</accession>